<gene>
    <name evidence="1" type="ORF">WS74_0848</name>
</gene>
<evidence type="ECO:0000313" key="1">
    <source>
        <dbReference type="EMBL" id="AIM63100.1"/>
    </source>
</evidence>
<proteinExistence type="predicted"/>
<dbReference type="RefSeq" id="WP_038536307.1">
    <property type="nucleotide sequence ID" value="NZ_CP009223.1"/>
</dbReference>
<reference evidence="2" key="2">
    <citation type="submission" date="2014-08" db="EMBL/GenBank/DDBJ databases">
        <title>Complete genome of Weissella ceti strain WS74 isolated from diseased rainbow trout in Brazil.</title>
        <authorList>
            <person name="Figueiredo H.C.P."/>
            <person name="Leal C.A.G."/>
            <person name="Pereira F.L."/>
            <person name="Soares S.C."/>
            <person name="Dorella F.A."/>
            <person name="Carvalho A.F."/>
            <person name="Azevedo V.A.C."/>
        </authorList>
    </citation>
    <scope>NUCLEOTIDE SEQUENCE [LARGE SCALE GENOMIC DNA]</scope>
    <source>
        <strain evidence="2">WS74</strain>
    </source>
</reference>
<name>A0A088GHF9_9LACO</name>
<dbReference type="AlphaFoldDB" id="A0A088GHF9"/>
<reference evidence="1 2" key="1">
    <citation type="journal article" date="2014" name="Genome Announc.">
        <title>Complete Genome Sequences of Fish Pathogenic Weissella ceti Strains WS74 and WS105.</title>
        <authorList>
            <person name="Figueiredo H.C."/>
            <person name="Leal C.A."/>
            <person name="Dorella F.A."/>
            <person name="Carvalho A.F."/>
            <person name="Soares S.C."/>
            <person name="Pereira F.L."/>
            <person name="Azevedo V.A."/>
        </authorList>
    </citation>
    <scope>NUCLEOTIDE SEQUENCE [LARGE SCALE GENOMIC DNA]</scope>
    <source>
        <strain evidence="1 2">WS74</strain>
    </source>
</reference>
<keyword evidence="2" id="KW-1185">Reference proteome</keyword>
<protein>
    <submittedName>
        <fullName evidence="1">Uncharacterized protein</fullName>
    </submittedName>
</protein>
<dbReference type="Proteomes" id="UP000029079">
    <property type="component" value="Chromosome"/>
</dbReference>
<organism evidence="1 2">
    <name type="scientific">Weissella ceti</name>
    <dbReference type="NCBI Taxonomy" id="759620"/>
    <lineage>
        <taxon>Bacteria</taxon>
        <taxon>Bacillati</taxon>
        <taxon>Bacillota</taxon>
        <taxon>Bacilli</taxon>
        <taxon>Lactobacillales</taxon>
        <taxon>Lactobacillaceae</taxon>
        <taxon>Weissella</taxon>
    </lineage>
</organism>
<dbReference type="KEGG" id="wct:WS74_0848"/>
<sequence>MNAEQDYINKTFFKAEDVPKLVGPDIDGTPMYTGDEVYVAGDKYLLTANANPQTKKLAKSAGLKVKVL</sequence>
<evidence type="ECO:0000313" key="2">
    <source>
        <dbReference type="Proteomes" id="UP000029079"/>
    </source>
</evidence>
<dbReference type="EMBL" id="CP009223">
    <property type="protein sequence ID" value="AIM63100.1"/>
    <property type="molecule type" value="Genomic_DNA"/>
</dbReference>
<accession>A0A088GHF9</accession>